<proteinExistence type="predicted"/>
<reference evidence="1 2" key="1">
    <citation type="journal article" date="2016" name="Genome Announc.">
        <title>Draft Genome Sequence of the Anaerobic Ammonium-Oxidizing Bacterium 'Candidatus Brocadia sp. 40'.</title>
        <authorList>
            <person name="Ali M."/>
            <person name="Haroon M.F."/>
            <person name="Narita Y."/>
            <person name="Zhang L."/>
            <person name="Rangel Shaw D."/>
            <person name="Okabe S."/>
            <person name="Saikaly P.E."/>
        </authorList>
    </citation>
    <scope>NUCLEOTIDE SEQUENCE [LARGE SCALE GENOMIC DNA]</scope>
    <source>
        <strain evidence="1 2">40</strain>
    </source>
</reference>
<dbReference type="EMBL" id="MJUW02000108">
    <property type="protein sequence ID" value="OQD45072.1"/>
    <property type="molecule type" value="Genomic_DNA"/>
</dbReference>
<dbReference type="NCBIfam" id="TIGR02436">
    <property type="entry name" value="four helix bundle protein"/>
    <property type="match status" value="1"/>
</dbReference>
<dbReference type="SUPFAM" id="SSF158446">
    <property type="entry name" value="IVS-encoded protein-like"/>
    <property type="match status" value="1"/>
</dbReference>
<evidence type="ECO:0008006" key="3">
    <source>
        <dbReference type="Google" id="ProtNLM"/>
    </source>
</evidence>
<dbReference type="InterPro" id="IPR036583">
    <property type="entry name" value="23S_rRNA_IVS_sf"/>
</dbReference>
<dbReference type="Proteomes" id="UP000242219">
    <property type="component" value="Unassembled WGS sequence"/>
</dbReference>
<dbReference type="Gene3D" id="1.20.1440.60">
    <property type="entry name" value="23S rRNA-intervening sequence"/>
    <property type="match status" value="1"/>
</dbReference>
<evidence type="ECO:0000313" key="2">
    <source>
        <dbReference type="Proteomes" id="UP000242219"/>
    </source>
</evidence>
<gene>
    <name evidence="1" type="ORF">BIY37_10655</name>
</gene>
<protein>
    <recommendedName>
        <fullName evidence="3">Four helix bundle protein</fullName>
    </recommendedName>
</protein>
<dbReference type="AlphaFoldDB" id="A0A1V6LY48"/>
<keyword evidence="2" id="KW-1185">Reference proteome</keyword>
<accession>A0A1V6LY48</accession>
<dbReference type="InterPro" id="IPR012657">
    <property type="entry name" value="23S_rRNA-intervening_sequence"/>
</dbReference>
<name>A0A1V6LY48_9BACT</name>
<evidence type="ECO:0000313" key="1">
    <source>
        <dbReference type="EMBL" id="OQD45072.1"/>
    </source>
</evidence>
<sequence length="130" mass="15179">MEIKSGELIILDTAENYKIDLKERLVNFTVNAIKFLETSPCRKEYGVFRYQFSKAATSIGAIYEKSQASIPREFHARVAISLRESRETRFWYKVINKLHLGNEDTRRYVIQESKEITLVTRSIASKTKQQ</sequence>
<comment type="caution">
    <text evidence="1">The sequence shown here is derived from an EMBL/GenBank/DDBJ whole genome shotgun (WGS) entry which is preliminary data.</text>
</comment>
<organism evidence="1 2">
    <name type="scientific">Candidatus Brocadia sapporoensis</name>
    <dbReference type="NCBI Taxonomy" id="392547"/>
    <lineage>
        <taxon>Bacteria</taxon>
        <taxon>Pseudomonadati</taxon>
        <taxon>Planctomycetota</taxon>
        <taxon>Candidatus Brocadiia</taxon>
        <taxon>Candidatus Brocadiales</taxon>
        <taxon>Candidatus Brocadiaceae</taxon>
        <taxon>Candidatus Brocadia</taxon>
    </lineage>
</organism>